<accession>A0A1H9SQ01</accession>
<feature type="transmembrane region" description="Helical" evidence="6">
    <location>
        <begin position="805"/>
        <end position="831"/>
    </location>
</feature>
<evidence type="ECO:0000256" key="1">
    <source>
        <dbReference type="ARBA" id="ARBA00004141"/>
    </source>
</evidence>
<dbReference type="Pfam" id="PF12698">
    <property type="entry name" value="ABC2_membrane_3"/>
    <property type="match status" value="1"/>
</dbReference>
<feature type="coiled-coil region" evidence="5">
    <location>
        <begin position="528"/>
        <end position="555"/>
    </location>
</feature>
<reference evidence="9 10" key="1">
    <citation type="submission" date="2016-10" db="EMBL/GenBank/DDBJ databases">
        <authorList>
            <person name="de Groot N.N."/>
        </authorList>
    </citation>
    <scope>NUCLEOTIDE SEQUENCE [LARGE SCALE GENOMIC DNA]</scope>
    <source>
        <strain evidence="9 10">DSM 13760</strain>
    </source>
</reference>
<dbReference type="InterPro" id="IPR013525">
    <property type="entry name" value="ABC2_TM"/>
</dbReference>
<keyword evidence="2 6" id="KW-0812">Transmembrane</keyword>
<dbReference type="SUPFAM" id="SSF58104">
    <property type="entry name" value="Methyl-accepting chemotaxis protein (MCP) signaling domain"/>
    <property type="match status" value="1"/>
</dbReference>
<dbReference type="GO" id="GO:0016020">
    <property type="term" value="C:membrane"/>
    <property type="evidence" value="ECO:0007669"/>
    <property type="project" value="UniProtKB-SubCell"/>
</dbReference>
<evidence type="ECO:0000256" key="2">
    <source>
        <dbReference type="ARBA" id="ARBA00022692"/>
    </source>
</evidence>
<feature type="domain" description="ABC-2 type transporter transmembrane" evidence="8">
    <location>
        <begin position="26"/>
        <end position="171"/>
    </location>
</feature>
<evidence type="ECO:0000256" key="5">
    <source>
        <dbReference type="SAM" id="Coils"/>
    </source>
</evidence>
<keyword evidence="5" id="KW-0175">Coiled coil</keyword>
<dbReference type="PANTHER" id="PTHR43077:SF10">
    <property type="entry name" value="TRANSPORT PERMEASE PROTEIN"/>
    <property type="match status" value="1"/>
</dbReference>
<protein>
    <submittedName>
        <fullName evidence="9">Putative membrane protein</fullName>
    </submittedName>
</protein>
<dbReference type="InterPro" id="IPR017501">
    <property type="entry name" value="Phage_infect_YhgE_C"/>
</dbReference>
<dbReference type="Proteomes" id="UP000198948">
    <property type="component" value="Unassembled WGS sequence"/>
</dbReference>
<sequence length="899" mass="98132">MKKTLEIFALDWKRIFKAPFALALVVALIILPSLYAWFNIAALWDPYGSTGDLKVAVYSDDQAVTFQDKDIHIGEDLIDSLKDNDKLGWTFVKSKADMEDGVKTGKYYASIYIPADFSKDLLSFVNGDIKKPEIIYSVNQKINAIAPKITGSGAATLQQTISKEFTATVSTTLVDVFNKIGVDLDTNLPTIQKVSSMLLTIDDHLDEIDGYTQEVLNLQGKMPDLKEKLAKANEAIAYLPEANKVADKVVKINEIMPQVDAVGTLVLDLQTKIPEIQNAGAQIAKIDGDFDTIVATLNDGVAQANNALTIISQVQQILPDVIQLAQNGSGYVTTANDLLNKLAGSLDTIAPAIKEGLVVTNHIAGNIVGVTQEIIDGNLTNQEIKDRLQGLKTQLQTSNQTIDSLISTLKSLQAINNDPKLAQLIAQMETLQQGIQVAESKIDQLIAAIDSGKDIKAEMQQIHDTAVTVQTETGNLLNSFDTVVLPTIKATIDQVKTDLSTAQGVLDQANGTILPNVSDLLTNTSGIITNALGVIQEYQKEIPALKQEIHDANVLLNDNMTLIVDGINTAAAFYQDDFPALKEKLNKASSFIQNDLPGIEENLTSTLNTVNEKMPTIETAVNTASDLIKNDWPTLKSGITKAADAVRKQKDNVDLGEIIKLLKSDANQESDFISNPVLLKEEAMYPIPNYGSASAPFYTALCLWVGAVLLSSVFKTDVDIEGEDDVKDKKRYKPIHLFYGRMLTFLSVGFFQALIVSLGNLFILDTYTVNKVWFVLFTIFLGLVFMSMVYVLASLFGNLGKGIAVIILVLSISGAGANFPVVLSPKFFQIINPMLPFTYAVDLLREPVGGILWQTALLNLFVLFAFGVAFIVLGGFLKKYVEEHMNGIESKVNKGKIFH</sequence>
<name>A0A1H9SQ01_9LACT</name>
<dbReference type="Gene3D" id="3.40.1710.10">
    <property type="entry name" value="abc type-2 transporter like domain"/>
    <property type="match status" value="1"/>
</dbReference>
<comment type="subcellular location">
    <subcellularLocation>
        <location evidence="1">Membrane</location>
        <topology evidence="1">Multi-pass membrane protein</topology>
    </subcellularLocation>
</comment>
<dbReference type="STRING" id="142588.SAMN04488559_10846"/>
<evidence type="ECO:0000313" key="9">
    <source>
        <dbReference type="EMBL" id="SER86419.1"/>
    </source>
</evidence>
<dbReference type="EMBL" id="FOHA01000008">
    <property type="protein sequence ID" value="SER86419.1"/>
    <property type="molecule type" value="Genomic_DNA"/>
</dbReference>
<evidence type="ECO:0000259" key="7">
    <source>
        <dbReference type="Pfam" id="PF01061"/>
    </source>
</evidence>
<proteinExistence type="predicted"/>
<evidence type="ECO:0000256" key="6">
    <source>
        <dbReference type="SAM" id="Phobius"/>
    </source>
</evidence>
<dbReference type="RefSeq" id="WP_245706252.1">
    <property type="nucleotide sequence ID" value="NZ_FOHA01000008.1"/>
</dbReference>
<feature type="transmembrane region" description="Helical" evidence="6">
    <location>
        <begin position="772"/>
        <end position="793"/>
    </location>
</feature>
<dbReference type="InterPro" id="IPR051328">
    <property type="entry name" value="T7SS_ABC-Transporter"/>
</dbReference>
<feature type="transmembrane region" description="Helical" evidence="6">
    <location>
        <begin position="695"/>
        <end position="714"/>
    </location>
</feature>
<feature type="coiled-coil region" evidence="5">
    <location>
        <begin position="201"/>
        <end position="235"/>
    </location>
</feature>
<keyword evidence="10" id="KW-1185">Reference proteome</keyword>
<keyword evidence="4 6" id="KW-0472">Membrane</keyword>
<dbReference type="NCBIfam" id="TIGR03062">
    <property type="entry name" value="pip_yhgE_Cterm"/>
    <property type="match status" value="1"/>
</dbReference>
<evidence type="ECO:0000256" key="3">
    <source>
        <dbReference type="ARBA" id="ARBA00022989"/>
    </source>
</evidence>
<keyword evidence="3 6" id="KW-1133">Transmembrane helix</keyword>
<dbReference type="AlphaFoldDB" id="A0A1H9SQ01"/>
<feature type="domain" description="ABC-2 type transporter transmembrane" evidence="7">
    <location>
        <begin position="702"/>
        <end position="846"/>
    </location>
</feature>
<feature type="coiled-coil region" evidence="5">
    <location>
        <begin position="381"/>
        <end position="448"/>
    </location>
</feature>
<feature type="transmembrane region" description="Helical" evidence="6">
    <location>
        <begin position="851"/>
        <end position="877"/>
    </location>
</feature>
<evidence type="ECO:0000256" key="4">
    <source>
        <dbReference type="ARBA" id="ARBA00023136"/>
    </source>
</evidence>
<organism evidence="9 10">
    <name type="scientific">Isobaculum melis</name>
    <dbReference type="NCBI Taxonomy" id="142588"/>
    <lineage>
        <taxon>Bacteria</taxon>
        <taxon>Bacillati</taxon>
        <taxon>Bacillota</taxon>
        <taxon>Bacilli</taxon>
        <taxon>Lactobacillales</taxon>
        <taxon>Carnobacteriaceae</taxon>
        <taxon>Isobaculum</taxon>
    </lineage>
</organism>
<evidence type="ECO:0000259" key="8">
    <source>
        <dbReference type="Pfam" id="PF12698"/>
    </source>
</evidence>
<feature type="transmembrane region" description="Helical" evidence="6">
    <location>
        <begin position="735"/>
        <end position="760"/>
    </location>
</feature>
<gene>
    <name evidence="9" type="ORF">SAMN04488559_10846</name>
</gene>
<dbReference type="NCBIfam" id="TIGR03061">
    <property type="entry name" value="pip_yhgE_Nterm"/>
    <property type="match status" value="1"/>
</dbReference>
<dbReference type="Pfam" id="PF01061">
    <property type="entry name" value="ABC2_membrane"/>
    <property type="match status" value="1"/>
</dbReference>
<dbReference type="PANTHER" id="PTHR43077">
    <property type="entry name" value="TRANSPORT PERMEASE YVFS-RELATED"/>
    <property type="match status" value="1"/>
</dbReference>
<dbReference type="InterPro" id="IPR017500">
    <property type="entry name" value="Phage_infect_YhgE_N"/>
</dbReference>
<evidence type="ECO:0000313" key="10">
    <source>
        <dbReference type="Proteomes" id="UP000198948"/>
    </source>
</evidence>
<dbReference type="GO" id="GO:0140359">
    <property type="term" value="F:ABC-type transporter activity"/>
    <property type="evidence" value="ECO:0007669"/>
    <property type="project" value="InterPro"/>
</dbReference>